<dbReference type="PANTHER" id="PTHR11347">
    <property type="entry name" value="CYCLIC NUCLEOTIDE PHOSPHODIESTERASE"/>
    <property type="match status" value="1"/>
</dbReference>
<sequence>MPVSEEHKPLAVVEVVNKVKVDSYKSMSFVLSPERRRSVMHRRSSSVELDIGHKYVPFKQEDEFTLELICTQIRSMLLLYADAGSLGMYLSHNQITRSLLEMHKVSSTTRSLHHQMSSMNLDVDLMSNTIKRGKKINLDSPDFDVFAHSDEQLVAFAIEIFRRCGVTDQQVDTCKNFVVAVRTRYLKNPFHNWKHGFCVFHHSYLILSEVSKKKGWSRNSILYLLVSALSHDVGHPGNTNDFEINSQSERAVRYNHQSVLENHHCSLCFQIMRDPSCNLFKDLEGEKFLRMKNTIINLILATDMKHHFKMQSKMRSMSNEKKAEEVKGGSSGRQQVEMEILIHSADLANQGLVWSISSVWADRVCDEFQAQAESETKLGLPVAPFMRGLEKPTGRAKLQMSFIDAILVPWWDLVRTVMSSKLVEKICENLGKNRKRYSEVKDDKTALSKLKF</sequence>
<keyword evidence="1 5" id="KW-0479">Metal-binding</keyword>
<dbReference type="Pfam" id="PF00233">
    <property type="entry name" value="PDEase_I"/>
    <property type="match status" value="1"/>
</dbReference>
<feature type="binding site" evidence="4">
    <location>
        <position position="346"/>
    </location>
    <ligand>
        <name>AMP</name>
        <dbReference type="ChEBI" id="CHEBI:456215"/>
    </ligand>
</feature>
<dbReference type="PROSITE" id="PS00126">
    <property type="entry name" value="PDEASE_I_1"/>
    <property type="match status" value="1"/>
</dbReference>
<dbReference type="GO" id="GO:0007165">
    <property type="term" value="P:signal transduction"/>
    <property type="evidence" value="ECO:0007669"/>
    <property type="project" value="InterPro"/>
</dbReference>
<dbReference type="InterPro" id="IPR023174">
    <property type="entry name" value="PDEase_CS"/>
</dbReference>
<dbReference type="EMBL" id="HBIV01028288">
    <property type="protein sequence ID" value="CAE0668618.1"/>
    <property type="molecule type" value="Transcribed_RNA"/>
</dbReference>
<organism evidence="8">
    <name type="scientific">Lotharella globosa</name>
    <dbReference type="NCBI Taxonomy" id="91324"/>
    <lineage>
        <taxon>Eukaryota</taxon>
        <taxon>Sar</taxon>
        <taxon>Rhizaria</taxon>
        <taxon>Cercozoa</taxon>
        <taxon>Chlorarachniophyceae</taxon>
        <taxon>Lotharella</taxon>
    </lineage>
</organism>
<dbReference type="AlphaFoldDB" id="A0A7S4DT76"/>
<dbReference type="GO" id="GO:0004114">
    <property type="term" value="F:3',5'-cyclic-nucleotide phosphodiesterase activity"/>
    <property type="evidence" value="ECO:0007669"/>
    <property type="project" value="InterPro"/>
</dbReference>
<keyword evidence="2 6" id="KW-0378">Hydrolase</keyword>
<dbReference type="InterPro" id="IPR023088">
    <property type="entry name" value="PDEase"/>
</dbReference>
<dbReference type="InterPro" id="IPR002073">
    <property type="entry name" value="PDEase_catalytic_dom"/>
</dbReference>
<feature type="domain" description="PDEase" evidence="7">
    <location>
        <begin position="118"/>
        <end position="444"/>
    </location>
</feature>
<dbReference type="SUPFAM" id="SSF109604">
    <property type="entry name" value="HD-domain/PDEase-like"/>
    <property type="match status" value="1"/>
</dbReference>
<dbReference type="SMART" id="SM00471">
    <property type="entry name" value="HDc"/>
    <property type="match status" value="1"/>
</dbReference>
<evidence type="ECO:0000256" key="3">
    <source>
        <dbReference type="PIRSR" id="PIRSR623088-1"/>
    </source>
</evidence>
<feature type="binding site" evidence="5">
    <location>
        <position position="232"/>
    </location>
    <ligand>
        <name>Zn(2+)</name>
        <dbReference type="ChEBI" id="CHEBI:29105"/>
        <label>1</label>
    </ligand>
</feature>
<proteinExistence type="inferred from homology"/>
<dbReference type="PRINTS" id="PR00387">
    <property type="entry name" value="PDIESTERASE1"/>
</dbReference>
<evidence type="ECO:0000256" key="1">
    <source>
        <dbReference type="ARBA" id="ARBA00022723"/>
    </source>
</evidence>
<evidence type="ECO:0000259" key="7">
    <source>
        <dbReference type="PROSITE" id="PS51845"/>
    </source>
</evidence>
<dbReference type="InterPro" id="IPR036971">
    <property type="entry name" value="PDEase_catalytic_dom_sf"/>
</dbReference>
<feature type="binding site" evidence="5">
    <location>
        <position position="232"/>
    </location>
    <ligand>
        <name>Zn(2+)</name>
        <dbReference type="ChEBI" id="CHEBI:29105"/>
        <label>2</label>
    </ligand>
</feature>
<evidence type="ECO:0000256" key="2">
    <source>
        <dbReference type="ARBA" id="ARBA00022801"/>
    </source>
</evidence>
<feature type="binding site" evidence="4">
    <location>
        <position position="399"/>
    </location>
    <ligand>
        <name>AMP</name>
        <dbReference type="ChEBI" id="CHEBI:456215"/>
    </ligand>
</feature>
<evidence type="ECO:0000256" key="5">
    <source>
        <dbReference type="PIRSR" id="PIRSR623088-3"/>
    </source>
</evidence>
<feature type="active site" description="Proton donor" evidence="3">
    <location>
        <position position="191"/>
    </location>
</feature>
<feature type="binding site" evidence="5">
    <location>
        <position position="195"/>
    </location>
    <ligand>
        <name>Zn(2+)</name>
        <dbReference type="ChEBI" id="CHEBI:29105"/>
        <label>1</label>
    </ligand>
</feature>
<gene>
    <name evidence="8" type="ORF">LGLO00237_LOCUS20243</name>
</gene>
<dbReference type="EC" id="3.1.4.-" evidence="6"/>
<evidence type="ECO:0000313" key="8">
    <source>
        <dbReference type="EMBL" id="CAE0668618.1"/>
    </source>
</evidence>
<evidence type="ECO:0000256" key="4">
    <source>
        <dbReference type="PIRSR" id="PIRSR623088-2"/>
    </source>
</evidence>
<protein>
    <recommendedName>
        <fullName evidence="6">Phosphodiesterase</fullName>
        <ecNumber evidence="6">3.1.4.-</ecNumber>
    </recommendedName>
</protein>
<dbReference type="Gene3D" id="1.10.1300.10">
    <property type="entry name" value="3'5'-cyclic nucleotide phosphodiesterase, catalytic domain"/>
    <property type="match status" value="1"/>
</dbReference>
<evidence type="ECO:0000256" key="6">
    <source>
        <dbReference type="RuleBase" id="RU363067"/>
    </source>
</evidence>
<feature type="binding site" evidence="5">
    <location>
        <position position="346"/>
    </location>
    <ligand>
        <name>Zn(2+)</name>
        <dbReference type="ChEBI" id="CHEBI:29105"/>
        <label>1</label>
    </ligand>
</feature>
<dbReference type="GO" id="GO:0046872">
    <property type="term" value="F:metal ion binding"/>
    <property type="evidence" value="ECO:0007669"/>
    <property type="project" value="UniProtKB-KW"/>
</dbReference>
<dbReference type="InterPro" id="IPR003607">
    <property type="entry name" value="HD/PDEase_dom"/>
</dbReference>
<name>A0A7S4DT76_9EUKA</name>
<dbReference type="PROSITE" id="PS51845">
    <property type="entry name" value="PDEASE_I_2"/>
    <property type="match status" value="1"/>
</dbReference>
<feature type="binding site" evidence="4">
    <location>
        <begin position="191"/>
        <end position="195"/>
    </location>
    <ligand>
        <name>AMP</name>
        <dbReference type="ChEBI" id="CHEBI:456215"/>
    </ligand>
</feature>
<feature type="binding site" evidence="5">
    <location>
        <position position="231"/>
    </location>
    <ligand>
        <name>Zn(2+)</name>
        <dbReference type="ChEBI" id="CHEBI:29105"/>
        <label>1</label>
    </ligand>
</feature>
<comment type="similarity">
    <text evidence="6">Belongs to the cyclic nucleotide phosphodiesterase family.</text>
</comment>
<accession>A0A7S4DT76</accession>
<feature type="binding site" evidence="4">
    <location>
        <position position="232"/>
    </location>
    <ligand>
        <name>AMP</name>
        <dbReference type="ChEBI" id="CHEBI:456215"/>
    </ligand>
</feature>
<dbReference type="CDD" id="cd00077">
    <property type="entry name" value="HDc"/>
    <property type="match status" value="1"/>
</dbReference>
<comment type="cofactor">
    <cofactor evidence="6">
        <name>a divalent metal cation</name>
        <dbReference type="ChEBI" id="CHEBI:60240"/>
    </cofactor>
    <text evidence="6">Binds 2 divalent metal cations per subunit. Site 1 may preferentially bind zinc ions, while site 2 has a preference for magnesium and/or manganese ions.</text>
</comment>
<reference evidence="8" key="1">
    <citation type="submission" date="2021-01" db="EMBL/GenBank/DDBJ databases">
        <authorList>
            <person name="Corre E."/>
            <person name="Pelletier E."/>
            <person name="Niang G."/>
            <person name="Scheremetjew M."/>
            <person name="Finn R."/>
            <person name="Kale V."/>
            <person name="Holt S."/>
            <person name="Cochrane G."/>
            <person name="Meng A."/>
            <person name="Brown T."/>
            <person name="Cohen L."/>
        </authorList>
    </citation>
    <scope>NUCLEOTIDE SEQUENCE</scope>
    <source>
        <strain evidence="8">CCCM811</strain>
    </source>
</reference>